<comment type="catalytic activity">
    <reaction evidence="7">
        <text>L-threonyl-[protein] + ATP = O-phospho-L-threonyl-[protein] + ADP + H(+)</text>
        <dbReference type="Rhea" id="RHEA:46608"/>
        <dbReference type="Rhea" id="RHEA-COMP:11060"/>
        <dbReference type="Rhea" id="RHEA-COMP:11605"/>
        <dbReference type="ChEBI" id="CHEBI:15378"/>
        <dbReference type="ChEBI" id="CHEBI:30013"/>
        <dbReference type="ChEBI" id="CHEBI:30616"/>
        <dbReference type="ChEBI" id="CHEBI:61977"/>
        <dbReference type="ChEBI" id="CHEBI:456216"/>
        <dbReference type="EC" id="2.7.11.1"/>
    </reaction>
</comment>
<keyword evidence="12" id="KW-1185">Reference proteome</keyword>
<dbReference type="Gene3D" id="3.30.200.20">
    <property type="entry name" value="Phosphorylase Kinase, domain 1"/>
    <property type="match status" value="1"/>
</dbReference>
<evidence type="ECO:0000256" key="2">
    <source>
        <dbReference type="ARBA" id="ARBA00022527"/>
    </source>
</evidence>
<evidence type="ECO:0000256" key="6">
    <source>
        <dbReference type="ARBA" id="ARBA00022840"/>
    </source>
</evidence>
<dbReference type="GO" id="GO:0005524">
    <property type="term" value="F:ATP binding"/>
    <property type="evidence" value="ECO:0007669"/>
    <property type="project" value="UniProtKB-UniRule"/>
</dbReference>
<keyword evidence="4 9" id="KW-0547">Nucleotide-binding</keyword>
<reference evidence="11 12" key="1">
    <citation type="journal article" date="2020" name="Nat. Commun.">
        <title>Donkey genomes provide new insights into domestication and selection for coat color.</title>
        <authorList>
            <person name="Wang"/>
            <person name="C."/>
            <person name="Li"/>
            <person name="H."/>
            <person name="Guo"/>
            <person name="Y."/>
            <person name="Huang"/>
            <person name="J."/>
            <person name="Sun"/>
            <person name="Y."/>
            <person name="Min"/>
            <person name="J."/>
            <person name="Wang"/>
            <person name="J."/>
            <person name="Fang"/>
            <person name="X."/>
            <person name="Zhao"/>
            <person name="Z."/>
            <person name="Wang"/>
            <person name="S."/>
            <person name="Zhang"/>
            <person name="Y."/>
            <person name="Liu"/>
            <person name="Q."/>
            <person name="Jiang"/>
            <person name="Q."/>
            <person name="Wang"/>
            <person name="X."/>
            <person name="Guo"/>
            <person name="Y."/>
            <person name="Yang"/>
            <person name="C."/>
            <person name="Wang"/>
            <person name="Y."/>
            <person name="Tian"/>
            <person name="F."/>
            <person name="Zhuang"/>
            <person name="G."/>
            <person name="Fan"/>
            <person name="Y."/>
            <person name="Gao"/>
            <person name="Q."/>
            <person name="Li"/>
            <person name="Y."/>
            <person name="Ju"/>
            <person name="Z."/>
            <person name="Li"/>
            <person name="J."/>
            <person name="Li"/>
            <person name="R."/>
            <person name="Hou"/>
            <person name="M."/>
            <person name="Yang"/>
            <person name="G."/>
            <person name="Liu"/>
            <person name="G."/>
            <person name="Liu"/>
            <person name="W."/>
            <person name="Guo"/>
            <person name="J."/>
            <person name="Pan"/>
            <person name="S."/>
            <person name="Fan"/>
            <person name="G."/>
            <person name="Zhang"/>
            <person name="W."/>
            <person name="Zhang"/>
            <person name="R."/>
            <person name="Yu"/>
            <person name="J."/>
            <person name="Zhang"/>
            <person name="X."/>
            <person name="Yin"/>
            <person name="Q."/>
            <person name="Ji"/>
            <person name="C."/>
            <person name="Jin"/>
            <person name="Y."/>
            <person name="Yue"/>
            <person name="G."/>
            <person name="Liu"/>
            <person name="M."/>
            <person name="Xu"/>
            <person name="J."/>
            <person name="Liu"/>
            <person name="S."/>
            <person name="Jordana"/>
            <person name="J."/>
            <person name="Noce"/>
            <person name="A."/>
            <person name="Amills"/>
            <person name="M."/>
            <person name="Wu"/>
            <person name="D.D."/>
            <person name="Li"/>
            <person name="S."/>
            <person name="Zhou"/>
            <person name="X. and Zhong"/>
            <person name="J."/>
        </authorList>
    </citation>
    <scope>NUCLEOTIDE SEQUENCE [LARGE SCALE GENOMIC DNA]</scope>
</reference>
<evidence type="ECO:0000313" key="12">
    <source>
        <dbReference type="Proteomes" id="UP000694387"/>
    </source>
</evidence>
<name>A0A9L0JM82_EQUAS</name>
<dbReference type="AlphaFoldDB" id="A0A9L0JM82"/>
<proteinExistence type="predicted"/>
<dbReference type="PROSITE" id="PS00107">
    <property type="entry name" value="PROTEIN_KINASE_ATP"/>
    <property type="match status" value="1"/>
</dbReference>
<sequence length="106" mass="11716">MLPGLAAASANRQTSSNSYELLQTIGEGTFSKVKLAWYIPTGTEVAMKVLQKIEQSFSRTKKLLHEAHSLRALNHSNIIKLSEVIDTKETLFLITQYVSGKTCSTT</sequence>
<dbReference type="Ensembl" id="ENSEAST00005057446.1">
    <property type="protein sequence ID" value="ENSEASP00005051077.1"/>
    <property type="gene ID" value="ENSEASG00005024699.1"/>
</dbReference>
<dbReference type="SUPFAM" id="SSF56112">
    <property type="entry name" value="Protein kinase-like (PK-like)"/>
    <property type="match status" value="1"/>
</dbReference>
<evidence type="ECO:0000259" key="10">
    <source>
        <dbReference type="PROSITE" id="PS50011"/>
    </source>
</evidence>
<dbReference type="GO" id="GO:0035556">
    <property type="term" value="P:intracellular signal transduction"/>
    <property type="evidence" value="ECO:0007669"/>
    <property type="project" value="TreeGrafter"/>
</dbReference>
<keyword evidence="3" id="KW-0808">Transferase</keyword>
<dbReference type="GO" id="GO:0005737">
    <property type="term" value="C:cytoplasm"/>
    <property type="evidence" value="ECO:0007669"/>
    <property type="project" value="TreeGrafter"/>
</dbReference>
<dbReference type="Proteomes" id="UP000694387">
    <property type="component" value="Chromosome 25"/>
</dbReference>
<dbReference type="PANTHER" id="PTHR24346">
    <property type="entry name" value="MAP/MICROTUBULE AFFINITY-REGULATING KINASE"/>
    <property type="match status" value="1"/>
</dbReference>
<evidence type="ECO:0000256" key="4">
    <source>
        <dbReference type="ARBA" id="ARBA00022741"/>
    </source>
</evidence>
<evidence type="ECO:0000256" key="3">
    <source>
        <dbReference type="ARBA" id="ARBA00022679"/>
    </source>
</evidence>
<dbReference type="InterPro" id="IPR017441">
    <property type="entry name" value="Protein_kinase_ATP_BS"/>
</dbReference>
<dbReference type="GO" id="GO:0000226">
    <property type="term" value="P:microtubule cytoskeleton organization"/>
    <property type="evidence" value="ECO:0007669"/>
    <property type="project" value="TreeGrafter"/>
</dbReference>
<evidence type="ECO:0000256" key="1">
    <source>
        <dbReference type="ARBA" id="ARBA00012513"/>
    </source>
</evidence>
<protein>
    <recommendedName>
        <fullName evidence="1">non-specific serine/threonine protein kinase</fullName>
        <ecNumber evidence="1">2.7.11.1</ecNumber>
    </recommendedName>
</protein>
<comment type="catalytic activity">
    <reaction evidence="8">
        <text>L-seryl-[protein] + ATP = O-phospho-L-seryl-[protein] + ADP + H(+)</text>
        <dbReference type="Rhea" id="RHEA:17989"/>
        <dbReference type="Rhea" id="RHEA-COMP:9863"/>
        <dbReference type="Rhea" id="RHEA-COMP:11604"/>
        <dbReference type="ChEBI" id="CHEBI:15378"/>
        <dbReference type="ChEBI" id="CHEBI:29999"/>
        <dbReference type="ChEBI" id="CHEBI:30616"/>
        <dbReference type="ChEBI" id="CHEBI:83421"/>
        <dbReference type="ChEBI" id="CHEBI:456216"/>
        <dbReference type="EC" id="2.7.11.1"/>
    </reaction>
</comment>
<reference evidence="11" key="3">
    <citation type="submission" date="2025-09" db="UniProtKB">
        <authorList>
            <consortium name="Ensembl"/>
        </authorList>
    </citation>
    <scope>IDENTIFICATION</scope>
</reference>
<dbReference type="GO" id="GO:0050321">
    <property type="term" value="F:tau-protein kinase activity"/>
    <property type="evidence" value="ECO:0007669"/>
    <property type="project" value="TreeGrafter"/>
</dbReference>
<dbReference type="PROSITE" id="PS50011">
    <property type="entry name" value="PROTEIN_KINASE_DOM"/>
    <property type="match status" value="1"/>
</dbReference>
<dbReference type="InterPro" id="IPR000719">
    <property type="entry name" value="Prot_kinase_dom"/>
</dbReference>
<evidence type="ECO:0000313" key="11">
    <source>
        <dbReference type="Ensembl" id="ENSEASP00005051077.1"/>
    </source>
</evidence>
<evidence type="ECO:0000256" key="8">
    <source>
        <dbReference type="ARBA" id="ARBA00048679"/>
    </source>
</evidence>
<dbReference type="FunFam" id="3.30.200.20:FF:000003">
    <property type="entry name" value="Non-specific serine/threonine protein kinase"/>
    <property type="match status" value="1"/>
</dbReference>
<keyword evidence="6 9" id="KW-0067">ATP-binding</keyword>
<reference evidence="11" key="2">
    <citation type="submission" date="2025-08" db="UniProtKB">
        <authorList>
            <consortium name="Ensembl"/>
        </authorList>
    </citation>
    <scope>IDENTIFICATION</scope>
</reference>
<keyword evidence="5" id="KW-0418">Kinase</keyword>
<dbReference type="PANTHER" id="PTHR24346:SF56">
    <property type="entry name" value="SERINE_THREONINE-PROTEIN KINASE MARK2"/>
    <property type="match status" value="1"/>
</dbReference>
<evidence type="ECO:0000256" key="9">
    <source>
        <dbReference type="PROSITE-ProRule" id="PRU10141"/>
    </source>
</evidence>
<feature type="binding site" evidence="9">
    <location>
        <position position="48"/>
    </location>
    <ligand>
        <name>ATP</name>
        <dbReference type="ChEBI" id="CHEBI:30616"/>
    </ligand>
</feature>
<dbReference type="EC" id="2.7.11.1" evidence="1"/>
<dbReference type="Pfam" id="PF00069">
    <property type="entry name" value="Pkinase"/>
    <property type="match status" value="1"/>
</dbReference>
<evidence type="ECO:0000256" key="7">
    <source>
        <dbReference type="ARBA" id="ARBA00047899"/>
    </source>
</evidence>
<accession>A0A9L0JM82</accession>
<dbReference type="InterPro" id="IPR011009">
    <property type="entry name" value="Kinase-like_dom_sf"/>
</dbReference>
<evidence type="ECO:0000256" key="5">
    <source>
        <dbReference type="ARBA" id="ARBA00022777"/>
    </source>
</evidence>
<feature type="domain" description="Protein kinase" evidence="10">
    <location>
        <begin position="19"/>
        <end position="106"/>
    </location>
</feature>
<keyword evidence="2" id="KW-0723">Serine/threonine-protein kinase</keyword>
<organism evidence="11 12">
    <name type="scientific">Equus asinus</name>
    <name type="common">Donkey</name>
    <name type="synonym">Equus africanus asinus</name>
    <dbReference type="NCBI Taxonomy" id="9793"/>
    <lineage>
        <taxon>Eukaryota</taxon>
        <taxon>Metazoa</taxon>
        <taxon>Chordata</taxon>
        <taxon>Craniata</taxon>
        <taxon>Vertebrata</taxon>
        <taxon>Euteleostomi</taxon>
        <taxon>Mammalia</taxon>
        <taxon>Eutheria</taxon>
        <taxon>Laurasiatheria</taxon>
        <taxon>Perissodactyla</taxon>
        <taxon>Equidae</taxon>
        <taxon>Equus</taxon>
    </lineage>
</organism>